<protein>
    <recommendedName>
        <fullName evidence="3">Sulfotransferase domain-containing protein</fullName>
    </recommendedName>
</protein>
<evidence type="ECO:0000256" key="1">
    <source>
        <dbReference type="SAM" id="Phobius"/>
    </source>
</evidence>
<dbReference type="AlphaFoldDB" id="A0A7S3XL43"/>
<accession>A0A7S3XL43</accession>
<organism evidence="2">
    <name type="scientific">Heterosigma akashiwo</name>
    <name type="common">Chromophytic alga</name>
    <name type="synonym">Heterosigma carterae</name>
    <dbReference type="NCBI Taxonomy" id="2829"/>
    <lineage>
        <taxon>Eukaryota</taxon>
        <taxon>Sar</taxon>
        <taxon>Stramenopiles</taxon>
        <taxon>Ochrophyta</taxon>
        <taxon>Raphidophyceae</taxon>
        <taxon>Chattonellales</taxon>
        <taxon>Chattonellaceae</taxon>
        <taxon>Heterosigma</taxon>
    </lineage>
</organism>
<evidence type="ECO:0000313" key="2">
    <source>
        <dbReference type="EMBL" id="CAE0625886.1"/>
    </source>
</evidence>
<gene>
    <name evidence="2" type="ORF">HAKA00212_LOCUS4557</name>
</gene>
<proteinExistence type="predicted"/>
<keyword evidence="1" id="KW-0812">Transmembrane</keyword>
<keyword evidence="1" id="KW-1133">Transmembrane helix</keyword>
<dbReference type="EMBL" id="HBIU01010647">
    <property type="protein sequence ID" value="CAE0625886.1"/>
    <property type="molecule type" value="Transcribed_RNA"/>
</dbReference>
<dbReference type="SUPFAM" id="SSF52540">
    <property type="entry name" value="P-loop containing nucleoside triphosphate hydrolases"/>
    <property type="match status" value="1"/>
</dbReference>
<keyword evidence="1" id="KW-0472">Membrane</keyword>
<name>A0A7S3XL43_HETAK</name>
<dbReference type="InterPro" id="IPR027417">
    <property type="entry name" value="P-loop_NTPase"/>
</dbReference>
<feature type="transmembrane region" description="Helical" evidence="1">
    <location>
        <begin position="12"/>
        <end position="34"/>
    </location>
</feature>
<evidence type="ECO:0008006" key="3">
    <source>
        <dbReference type="Google" id="ProtNLM"/>
    </source>
</evidence>
<sequence length="391" mass="44789">MMARISSIYGSVHHVIMLCVLLIPNLRFMIAIGVTQQMDAGGNASLILSDVKEIGQKRRLEEDDDIISKLWIPPWRKGGPLFNGYGPPPAEYDYTLVTAEVDHEGLGAFKNQPFTSKGFHFVGKLAGLPVHQMCHYTNKTLTDNNQVWNDCSSDSMKHLYMDVLGKSKPPKEGRCLDMGPYGNCMDVWINTPGGTGTNLLWNFLRGHGVAAGEREFPWGKRLVHLAQPLKRCDLPFVKKAIMLMGDPCTALFSIFRRNLQKMNAEKANTRPLTKDERQAITTLDTYLRGQKDVLRFTDHFDRWVQPQRCQGYPIFYVKFGPALWEHLPHFLRFLGVPEKFVPEMVKDIPLERKRKTPHYGENHPNTKKCRAMYKDLYERYDSFPDAAIIQM</sequence>
<reference evidence="2" key="1">
    <citation type="submission" date="2021-01" db="EMBL/GenBank/DDBJ databases">
        <authorList>
            <person name="Corre E."/>
            <person name="Pelletier E."/>
            <person name="Niang G."/>
            <person name="Scheremetjew M."/>
            <person name="Finn R."/>
            <person name="Kale V."/>
            <person name="Holt S."/>
            <person name="Cochrane G."/>
            <person name="Meng A."/>
            <person name="Brown T."/>
            <person name="Cohen L."/>
        </authorList>
    </citation>
    <scope>NUCLEOTIDE SEQUENCE</scope>
    <source>
        <strain evidence="2">CCMP3107</strain>
    </source>
</reference>